<feature type="domain" description="HTH asnC-type" evidence="4">
    <location>
        <begin position="3"/>
        <end position="64"/>
    </location>
</feature>
<dbReference type="Gene3D" id="1.10.10.10">
    <property type="entry name" value="Winged helix-like DNA-binding domain superfamily/Winged helix DNA-binding domain"/>
    <property type="match status" value="1"/>
</dbReference>
<evidence type="ECO:0000313" key="6">
    <source>
        <dbReference type="Proteomes" id="UP000027170"/>
    </source>
</evidence>
<dbReference type="eggNOG" id="COG1522">
    <property type="taxonomic scope" value="Bacteria"/>
</dbReference>
<name>A0A066TKQ1_9NEIS</name>
<dbReference type="AlphaFoldDB" id="A0A066TKQ1"/>
<dbReference type="InterPro" id="IPR036390">
    <property type="entry name" value="WH_DNA-bd_sf"/>
</dbReference>
<evidence type="ECO:0000256" key="1">
    <source>
        <dbReference type="ARBA" id="ARBA00023015"/>
    </source>
</evidence>
<dbReference type="OrthoDB" id="8526125at2"/>
<sequence length="154" mass="17752">MKLDNIDKRILRILQREGNIQNNELAKKVGLSPSPCLRRIKILEDAGFIKQYVALLDKKTINKQLIVYVRIKIDIANTSSAAIERFIYEVKLLSQIQECYVMAGENDFLLRVLCTDLEEYRNFQVNTLALLPGVCNIKTEIPLQVVKWTTEIDI</sequence>
<keyword evidence="2" id="KW-0238">DNA-binding</keyword>
<evidence type="ECO:0000259" key="4">
    <source>
        <dbReference type="PROSITE" id="PS50956"/>
    </source>
</evidence>
<keyword evidence="6" id="KW-1185">Reference proteome</keyword>
<keyword evidence="3" id="KW-0804">Transcription</keyword>
<dbReference type="GO" id="GO:0006355">
    <property type="term" value="P:regulation of DNA-templated transcription"/>
    <property type="evidence" value="ECO:0007669"/>
    <property type="project" value="UniProtKB-ARBA"/>
</dbReference>
<dbReference type="Pfam" id="PF13412">
    <property type="entry name" value="HTH_24"/>
    <property type="match status" value="1"/>
</dbReference>
<dbReference type="InterPro" id="IPR011008">
    <property type="entry name" value="Dimeric_a/b-barrel"/>
</dbReference>
<dbReference type="GO" id="GO:0043565">
    <property type="term" value="F:sequence-specific DNA binding"/>
    <property type="evidence" value="ECO:0007669"/>
    <property type="project" value="InterPro"/>
</dbReference>
<comment type="caution">
    <text evidence="5">The sequence shown here is derived from an EMBL/GenBank/DDBJ whole genome shotgun (WGS) entry which is preliminary data.</text>
</comment>
<dbReference type="SUPFAM" id="SSF46785">
    <property type="entry name" value="Winged helix' DNA-binding domain"/>
    <property type="match status" value="1"/>
</dbReference>
<dbReference type="InterPro" id="IPR000485">
    <property type="entry name" value="AsnC-type_HTH_dom"/>
</dbReference>
<accession>A0A066TKQ1</accession>
<gene>
    <name evidence="5" type="ORF">SALWKB29_0554</name>
</gene>
<evidence type="ECO:0000313" key="5">
    <source>
        <dbReference type="EMBL" id="KDN15450.1"/>
    </source>
</evidence>
<organism evidence="5 6">
    <name type="scientific">Snodgrassella communis</name>
    <dbReference type="NCBI Taxonomy" id="2946699"/>
    <lineage>
        <taxon>Bacteria</taxon>
        <taxon>Pseudomonadati</taxon>
        <taxon>Pseudomonadota</taxon>
        <taxon>Betaproteobacteria</taxon>
        <taxon>Neisseriales</taxon>
        <taxon>Neisseriaceae</taxon>
        <taxon>Snodgrassella</taxon>
    </lineage>
</organism>
<dbReference type="GO" id="GO:0043200">
    <property type="term" value="P:response to amino acid"/>
    <property type="evidence" value="ECO:0007669"/>
    <property type="project" value="TreeGrafter"/>
</dbReference>
<dbReference type="PANTHER" id="PTHR30154">
    <property type="entry name" value="LEUCINE-RESPONSIVE REGULATORY PROTEIN"/>
    <property type="match status" value="1"/>
</dbReference>
<dbReference type="CDD" id="cd00090">
    <property type="entry name" value="HTH_ARSR"/>
    <property type="match status" value="1"/>
</dbReference>
<dbReference type="GeneID" id="75156246"/>
<proteinExistence type="predicted"/>
<dbReference type="PROSITE" id="PS50956">
    <property type="entry name" value="HTH_ASNC_2"/>
    <property type="match status" value="1"/>
</dbReference>
<reference evidence="5 6" key="1">
    <citation type="submission" date="2014-03" db="EMBL/GenBank/DDBJ databases">
        <title>The genomes of two eusocial bee gut symbionts.</title>
        <authorList>
            <person name="Kwong W.K."/>
            <person name="Engel P."/>
            <person name="Koch H."/>
            <person name="Moran N.A."/>
        </authorList>
    </citation>
    <scope>NUCLEOTIDE SEQUENCE [LARGE SCALE GENOMIC DNA]</scope>
    <source>
        <strain evidence="6">wkB29</strain>
    </source>
</reference>
<dbReference type="Pfam" id="PF01037">
    <property type="entry name" value="AsnC_trans_reg"/>
    <property type="match status" value="1"/>
</dbReference>
<dbReference type="SUPFAM" id="SSF54909">
    <property type="entry name" value="Dimeric alpha+beta barrel"/>
    <property type="match status" value="1"/>
</dbReference>
<dbReference type="InterPro" id="IPR011991">
    <property type="entry name" value="ArsR-like_HTH"/>
</dbReference>
<dbReference type="PRINTS" id="PR00033">
    <property type="entry name" value="HTHASNC"/>
</dbReference>
<dbReference type="SMART" id="SM00344">
    <property type="entry name" value="HTH_ASNC"/>
    <property type="match status" value="1"/>
</dbReference>
<dbReference type="Gene3D" id="3.30.70.920">
    <property type="match status" value="1"/>
</dbReference>
<dbReference type="Proteomes" id="UP000027170">
    <property type="component" value="Unassembled WGS sequence"/>
</dbReference>
<dbReference type="PANTHER" id="PTHR30154:SF34">
    <property type="entry name" value="TRANSCRIPTIONAL REGULATOR AZLB"/>
    <property type="match status" value="1"/>
</dbReference>
<dbReference type="RefSeq" id="WP_037406440.1">
    <property type="nucleotide sequence ID" value="NZ_CAJZCB010000001.1"/>
</dbReference>
<evidence type="ECO:0000256" key="3">
    <source>
        <dbReference type="ARBA" id="ARBA00023163"/>
    </source>
</evidence>
<dbReference type="EMBL" id="JFZV01000002">
    <property type="protein sequence ID" value="KDN15450.1"/>
    <property type="molecule type" value="Genomic_DNA"/>
</dbReference>
<protein>
    <submittedName>
        <fullName evidence="5">Transcriptional regulator, AsnC family</fullName>
    </submittedName>
</protein>
<dbReference type="InterPro" id="IPR036388">
    <property type="entry name" value="WH-like_DNA-bd_sf"/>
</dbReference>
<evidence type="ECO:0000256" key="2">
    <source>
        <dbReference type="ARBA" id="ARBA00023125"/>
    </source>
</evidence>
<dbReference type="GO" id="GO:0005829">
    <property type="term" value="C:cytosol"/>
    <property type="evidence" value="ECO:0007669"/>
    <property type="project" value="TreeGrafter"/>
</dbReference>
<dbReference type="InterPro" id="IPR019888">
    <property type="entry name" value="Tscrpt_reg_AsnC-like"/>
</dbReference>
<dbReference type="InterPro" id="IPR019887">
    <property type="entry name" value="Tscrpt_reg_AsnC/Lrp_C"/>
</dbReference>
<keyword evidence="1" id="KW-0805">Transcription regulation</keyword>